<reference evidence="2 3" key="1">
    <citation type="submission" date="2019-05" db="EMBL/GenBank/DDBJ databases">
        <title>Another draft genome of Portunus trituberculatus and its Hox gene families provides insights of decapod evolution.</title>
        <authorList>
            <person name="Jeong J.-H."/>
            <person name="Song I."/>
            <person name="Kim S."/>
            <person name="Choi T."/>
            <person name="Kim D."/>
            <person name="Ryu S."/>
            <person name="Kim W."/>
        </authorList>
    </citation>
    <scope>NUCLEOTIDE SEQUENCE [LARGE SCALE GENOMIC DNA]</scope>
    <source>
        <tissue evidence="2">Muscle</tissue>
    </source>
</reference>
<organism evidence="2 3">
    <name type="scientific">Portunus trituberculatus</name>
    <name type="common">Swimming crab</name>
    <name type="synonym">Neptunus trituberculatus</name>
    <dbReference type="NCBI Taxonomy" id="210409"/>
    <lineage>
        <taxon>Eukaryota</taxon>
        <taxon>Metazoa</taxon>
        <taxon>Ecdysozoa</taxon>
        <taxon>Arthropoda</taxon>
        <taxon>Crustacea</taxon>
        <taxon>Multicrustacea</taxon>
        <taxon>Malacostraca</taxon>
        <taxon>Eumalacostraca</taxon>
        <taxon>Eucarida</taxon>
        <taxon>Decapoda</taxon>
        <taxon>Pleocyemata</taxon>
        <taxon>Brachyura</taxon>
        <taxon>Eubrachyura</taxon>
        <taxon>Portunoidea</taxon>
        <taxon>Portunidae</taxon>
        <taxon>Portuninae</taxon>
        <taxon>Portunus</taxon>
    </lineage>
</organism>
<keyword evidence="3" id="KW-1185">Reference proteome</keyword>
<sequence length="71" mass="7746">MDVSGKDPLLFRYQASKNVAVLPLPVCLGKLEARPANHSSCWLRSLSSPRERHSAPQPPSAPPSSSFFKLS</sequence>
<evidence type="ECO:0000313" key="3">
    <source>
        <dbReference type="Proteomes" id="UP000324222"/>
    </source>
</evidence>
<evidence type="ECO:0000313" key="2">
    <source>
        <dbReference type="EMBL" id="MPC89590.1"/>
    </source>
</evidence>
<dbReference type="EMBL" id="VSRR010081555">
    <property type="protein sequence ID" value="MPC89590.1"/>
    <property type="molecule type" value="Genomic_DNA"/>
</dbReference>
<accession>A0A5B7IYJ8</accession>
<name>A0A5B7IYJ8_PORTR</name>
<proteinExistence type="predicted"/>
<gene>
    <name evidence="2" type="ORF">E2C01_084544</name>
</gene>
<comment type="caution">
    <text evidence="2">The sequence shown here is derived from an EMBL/GenBank/DDBJ whole genome shotgun (WGS) entry which is preliminary data.</text>
</comment>
<dbReference type="AlphaFoldDB" id="A0A5B7IYJ8"/>
<evidence type="ECO:0000256" key="1">
    <source>
        <dbReference type="SAM" id="MobiDB-lite"/>
    </source>
</evidence>
<dbReference type="Proteomes" id="UP000324222">
    <property type="component" value="Unassembled WGS sequence"/>
</dbReference>
<protein>
    <submittedName>
        <fullName evidence="2">Uncharacterized protein</fullName>
    </submittedName>
</protein>
<feature type="region of interest" description="Disordered" evidence="1">
    <location>
        <begin position="47"/>
        <end position="71"/>
    </location>
</feature>